<dbReference type="Pfam" id="PF03544">
    <property type="entry name" value="TonB_C"/>
    <property type="match status" value="1"/>
</dbReference>
<accession>A0ABW2DKM3</accession>
<dbReference type="PROSITE" id="PS52015">
    <property type="entry name" value="TONB_CTD"/>
    <property type="match status" value="1"/>
</dbReference>
<organism evidence="13 14">
    <name type="scientific">Rufibacter roseus</name>
    <dbReference type="NCBI Taxonomy" id="1567108"/>
    <lineage>
        <taxon>Bacteria</taxon>
        <taxon>Pseudomonadati</taxon>
        <taxon>Bacteroidota</taxon>
        <taxon>Cytophagia</taxon>
        <taxon>Cytophagales</taxon>
        <taxon>Hymenobacteraceae</taxon>
        <taxon>Rufibacter</taxon>
    </lineage>
</organism>
<keyword evidence="14" id="KW-1185">Reference proteome</keyword>
<reference evidence="14" key="1">
    <citation type="journal article" date="2019" name="Int. J. Syst. Evol. Microbiol.">
        <title>The Global Catalogue of Microorganisms (GCM) 10K type strain sequencing project: providing services to taxonomists for standard genome sequencing and annotation.</title>
        <authorList>
            <consortium name="The Broad Institute Genomics Platform"/>
            <consortium name="The Broad Institute Genome Sequencing Center for Infectious Disease"/>
            <person name="Wu L."/>
            <person name="Ma J."/>
        </authorList>
    </citation>
    <scope>NUCLEOTIDE SEQUENCE [LARGE SCALE GENOMIC DNA]</scope>
    <source>
        <strain evidence="14">CGMCC 4.7393</strain>
    </source>
</reference>
<evidence type="ECO:0000256" key="1">
    <source>
        <dbReference type="ARBA" id="ARBA00004383"/>
    </source>
</evidence>
<protein>
    <submittedName>
        <fullName evidence="13">Energy transducer TonB</fullName>
    </submittedName>
</protein>
<keyword evidence="5" id="KW-0997">Cell inner membrane</keyword>
<feature type="region of interest" description="Disordered" evidence="10">
    <location>
        <begin position="83"/>
        <end position="107"/>
    </location>
</feature>
<dbReference type="InterPro" id="IPR006260">
    <property type="entry name" value="TonB/TolA_C"/>
</dbReference>
<dbReference type="PANTHER" id="PTHR33446:SF2">
    <property type="entry name" value="PROTEIN TONB"/>
    <property type="match status" value="1"/>
</dbReference>
<feature type="domain" description="TonB C-terminal" evidence="12">
    <location>
        <begin position="185"/>
        <end position="275"/>
    </location>
</feature>
<evidence type="ECO:0000256" key="2">
    <source>
        <dbReference type="ARBA" id="ARBA00006555"/>
    </source>
</evidence>
<keyword evidence="8 11" id="KW-1133">Transmembrane helix</keyword>
<dbReference type="EMBL" id="JBHSYQ010000003">
    <property type="protein sequence ID" value="MFC6996833.1"/>
    <property type="molecule type" value="Genomic_DNA"/>
</dbReference>
<evidence type="ECO:0000313" key="13">
    <source>
        <dbReference type="EMBL" id="MFC6996833.1"/>
    </source>
</evidence>
<evidence type="ECO:0000313" key="14">
    <source>
        <dbReference type="Proteomes" id="UP001596405"/>
    </source>
</evidence>
<gene>
    <name evidence="13" type="ORF">ACFQHR_04315</name>
</gene>
<comment type="caution">
    <text evidence="13">The sequence shown here is derived from an EMBL/GenBank/DDBJ whole genome shotgun (WGS) entry which is preliminary data.</text>
</comment>
<dbReference type="SUPFAM" id="SSF74653">
    <property type="entry name" value="TolA/TonB C-terminal domain"/>
    <property type="match status" value="1"/>
</dbReference>
<keyword evidence="6 11" id="KW-0812">Transmembrane</keyword>
<proteinExistence type="inferred from homology"/>
<dbReference type="NCBIfam" id="TIGR01352">
    <property type="entry name" value="tonB_Cterm"/>
    <property type="match status" value="1"/>
</dbReference>
<comment type="subcellular location">
    <subcellularLocation>
        <location evidence="1">Cell inner membrane</location>
        <topology evidence="1">Single-pass membrane protein</topology>
        <orientation evidence="1">Periplasmic side</orientation>
    </subcellularLocation>
</comment>
<evidence type="ECO:0000256" key="7">
    <source>
        <dbReference type="ARBA" id="ARBA00022927"/>
    </source>
</evidence>
<keyword evidence="3" id="KW-0813">Transport</keyword>
<evidence type="ECO:0000256" key="5">
    <source>
        <dbReference type="ARBA" id="ARBA00022519"/>
    </source>
</evidence>
<feature type="transmembrane region" description="Helical" evidence="11">
    <location>
        <begin position="39"/>
        <end position="60"/>
    </location>
</feature>
<evidence type="ECO:0000256" key="10">
    <source>
        <dbReference type="SAM" id="MobiDB-lite"/>
    </source>
</evidence>
<dbReference type="PRINTS" id="PR01374">
    <property type="entry name" value="TONBPROTEIN"/>
</dbReference>
<feature type="compositionally biased region" description="Pro residues" evidence="10">
    <location>
        <begin position="87"/>
        <end position="103"/>
    </location>
</feature>
<dbReference type="RefSeq" id="WP_066622659.1">
    <property type="nucleotide sequence ID" value="NZ_JBHSYQ010000003.1"/>
</dbReference>
<evidence type="ECO:0000256" key="8">
    <source>
        <dbReference type="ARBA" id="ARBA00022989"/>
    </source>
</evidence>
<sequence length="275" mass="29967">MDSKYLATASLDDMVFEGRNKEYGAYMLRKLYNKHVTRATIAAIVLFVLGLSIPLIQSLFKDEEKVIKAPVVKVVDLAAPPSVEKIVPPPPPPPDAPPPPPPVRSTVKFTPPVVKKDEEVVKEEIPDVKELQKTDAGTETVKGDPTAPPTLEGIEGGKGPVGPVQEVFEEPKVYIAVEKMPEFPGGQAAMFKYLSDKFRIPSAAQRAGAEGTVVLSFVVGPTGEISNIEVLKKLGYGLDEEAIRVIKSMPKWNPGEQNGRKVSVKYTVPYRIVIK</sequence>
<keyword evidence="9 11" id="KW-0472">Membrane</keyword>
<dbReference type="InterPro" id="IPR037682">
    <property type="entry name" value="TonB_C"/>
</dbReference>
<evidence type="ECO:0000256" key="9">
    <source>
        <dbReference type="ARBA" id="ARBA00023136"/>
    </source>
</evidence>
<dbReference type="Gene3D" id="3.30.1150.10">
    <property type="match status" value="1"/>
</dbReference>
<evidence type="ECO:0000256" key="11">
    <source>
        <dbReference type="SAM" id="Phobius"/>
    </source>
</evidence>
<evidence type="ECO:0000256" key="6">
    <source>
        <dbReference type="ARBA" id="ARBA00022692"/>
    </source>
</evidence>
<dbReference type="InterPro" id="IPR051045">
    <property type="entry name" value="TonB-dependent_transducer"/>
</dbReference>
<keyword evidence="7" id="KW-0653">Protein transport</keyword>
<dbReference type="InterPro" id="IPR003538">
    <property type="entry name" value="TonB"/>
</dbReference>
<evidence type="ECO:0000259" key="12">
    <source>
        <dbReference type="PROSITE" id="PS52015"/>
    </source>
</evidence>
<evidence type="ECO:0000256" key="3">
    <source>
        <dbReference type="ARBA" id="ARBA00022448"/>
    </source>
</evidence>
<name>A0ABW2DKM3_9BACT</name>
<dbReference type="Proteomes" id="UP001596405">
    <property type="component" value="Unassembled WGS sequence"/>
</dbReference>
<comment type="similarity">
    <text evidence="2">Belongs to the TonB family.</text>
</comment>
<keyword evidence="4" id="KW-1003">Cell membrane</keyword>
<dbReference type="PANTHER" id="PTHR33446">
    <property type="entry name" value="PROTEIN TONB-RELATED"/>
    <property type="match status" value="1"/>
</dbReference>
<feature type="region of interest" description="Disordered" evidence="10">
    <location>
        <begin position="133"/>
        <end position="162"/>
    </location>
</feature>
<evidence type="ECO:0000256" key="4">
    <source>
        <dbReference type="ARBA" id="ARBA00022475"/>
    </source>
</evidence>